<reference evidence="3 4" key="1">
    <citation type="submission" date="2014-02" db="EMBL/GenBank/DDBJ databases">
        <title>Transposable element dynamics among asymbiotic and ectomycorrhizal Amanita fungi.</title>
        <authorList>
            <consortium name="DOE Joint Genome Institute"/>
            <person name="Hess J."/>
            <person name="Skrede I."/>
            <person name="Wolfe B."/>
            <person name="LaButti K."/>
            <person name="Ohm R.A."/>
            <person name="Grigoriev I.V."/>
            <person name="Pringle A."/>
        </authorList>
    </citation>
    <scope>NUCLEOTIDE SEQUENCE [LARGE SCALE GENOMIC DNA]</scope>
    <source>
        <strain evidence="3 4">SKay4041</strain>
    </source>
</reference>
<evidence type="ECO:0000313" key="4">
    <source>
        <dbReference type="Proteomes" id="UP000242287"/>
    </source>
</evidence>
<keyword evidence="4" id="KW-1185">Reference proteome</keyword>
<feature type="signal peptide" evidence="2">
    <location>
        <begin position="1"/>
        <end position="21"/>
    </location>
</feature>
<dbReference type="OrthoDB" id="3164356at2759"/>
<evidence type="ECO:0000313" key="3">
    <source>
        <dbReference type="EMBL" id="PFH47207.1"/>
    </source>
</evidence>
<feature type="chain" id="PRO_5012247808" evidence="2">
    <location>
        <begin position="22"/>
        <end position="260"/>
    </location>
</feature>
<dbReference type="Proteomes" id="UP000242287">
    <property type="component" value="Unassembled WGS sequence"/>
</dbReference>
<gene>
    <name evidence="3" type="ORF">AMATHDRAFT_68223</name>
</gene>
<proteinExistence type="predicted"/>
<accession>A0A2A9NG23</accession>
<evidence type="ECO:0000256" key="2">
    <source>
        <dbReference type="SAM" id="SignalP"/>
    </source>
</evidence>
<name>A0A2A9NG23_9AGAR</name>
<protein>
    <submittedName>
        <fullName evidence="3">Uncharacterized protein</fullName>
    </submittedName>
</protein>
<dbReference type="AlphaFoldDB" id="A0A2A9NG23"/>
<feature type="compositionally biased region" description="Basic residues" evidence="1">
    <location>
        <begin position="95"/>
        <end position="108"/>
    </location>
</feature>
<organism evidence="3 4">
    <name type="scientific">Amanita thiersii Skay4041</name>
    <dbReference type="NCBI Taxonomy" id="703135"/>
    <lineage>
        <taxon>Eukaryota</taxon>
        <taxon>Fungi</taxon>
        <taxon>Dikarya</taxon>
        <taxon>Basidiomycota</taxon>
        <taxon>Agaricomycotina</taxon>
        <taxon>Agaricomycetes</taxon>
        <taxon>Agaricomycetidae</taxon>
        <taxon>Agaricales</taxon>
        <taxon>Pluteineae</taxon>
        <taxon>Amanitaceae</taxon>
        <taxon>Amanita</taxon>
    </lineage>
</organism>
<keyword evidence="2" id="KW-0732">Signal</keyword>
<feature type="compositionally biased region" description="Basic and acidic residues" evidence="1">
    <location>
        <begin position="109"/>
        <end position="121"/>
    </location>
</feature>
<evidence type="ECO:0000256" key="1">
    <source>
        <dbReference type="SAM" id="MobiDB-lite"/>
    </source>
</evidence>
<sequence length="260" mass="28903">MRPNLSCILLWSGVLIAISSAAPAGLSSEGESDLALRDIDGHIGLSTRDLYDVPYEYLERDLVDYGDGLYQRELYDGGEVLYERDGKDESELVRRGGKVKKGNAKQKQKHPETEKGCKEKETKGNEKVIECSSYEEAAMEACKFVNGGSEKINPAKLDLYQGRLKASPGHGQIVGLGYKSAAGNVVPFIRLDMDSTGKAVHFNAVQLSDSSKKLAAIIRDTVPKSVKSRERFYKERLKKLKIRSARGIWNWWSTGNSNHF</sequence>
<feature type="region of interest" description="Disordered" evidence="1">
    <location>
        <begin position="92"/>
        <end position="121"/>
    </location>
</feature>
<dbReference type="EMBL" id="KZ302127">
    <property type="protein sequence ID" value="PFH47207.1"/>
    <property type="molecule type" value="Genomic_DNA"/>
</dbReference>